<accession>A0A6B2G0C6</accession>
<protein>
    <submittedName>
        <fullName evidence="1">Uncharacterized protein</fullName>
    </submittedName>
</protein>
<sequence length="60" mass="7229">MNLDKTTKIEEEIVHLPVKELDERIANSKTETDKKFWLTLKNRGLQYQQLKVINQKDFIR</sequence>
<evidence type="ECO:0000313" key="1">
    <source>
        <dbReference type="EMBL" id="NDJ73230.1"/>
    </source>
</evidence>
<comment type="caution">
    <text evidence="1">The sequence shown here is derived from an EMBL/GenBank/DDBJ whole genome shotgun (WGS) entry which is preliminary data.</text>
</comment>
<proteinExistence type="predicted"/>
<reference evidence="1" key="1">
    <citation type="submission" date="2020-01" db="EMBL/GenBank/DDBJ databases">
        <title>Vaginal microbiome of pregnant Indian women: Insights into the genome of dominants Lactobacillus species.</title>
        <authorList>
            <person name="Das B."/>
            <person name="Mehta O."/>
            <person name="Ghosh T.S."/>
            <person name="Kothidar A."/>
            <person name="Gowtham M.R."/>
            <person name="Mitra R."/>
            <person name="Kshetrapal P."/>
            <person name="Wadhwa N."/>
            <person name="Thiruvengadam R."/>
            <person name="Nair G.B."/>
            <person name="Bhatnagar S."/>
            <person name="Das B."/>
        </authorList>
    </citation>
    <scope>NUCLEOTIDE SEQUENCE</scope>
    <source>
        <strain evidence="1">Indica</strain>
    </source>
</reference>
<name>A0A6B2G0C6_9LACO</name>
<dbReference type="RefSeq" id="WP_039157397.1">
    <property type="nucleotide sequence ID" value="NZ_CAZZQF010000001.1"/>
</dbReference>
<dbReference type="EMBL" id="JAADJO010000003">
    <property type="protein sequence ID" value="NDJ73230.1"/>
    <property type="molecule type" value="Genomic_DNA"/>
</dbReference>
<gene>
    <name evidence="1" type="ORF">GWG61_01660</name>
</gene>
<organism evidence="1">
    <name type="scientific">Lactobacillus paragasseri</name>
    <dbReference type="NCBI Taxonomy" id="2107999"/>
    <lineage>
        <taxon>Bacteria</taxon>
        <taxon>Bacillati</taxon>
        <taxon>Bacillota</taxon>
        <taxon>Bacilli</taxon>
        <taxon>Lactobacillales</taxon>
        <taxon>Lactobacillaceae</taxon>
        <taxon>Lactobacillus</taxon>
    </lineage>
</organism>
<dbReference type="AlphaFoldDB" id="A0A6B2G0C6"/>